<dbReference type="EMBL" id="AJIL01000029">
    <property type="protein sequence ID" value="KNF01456.1"/>
    <property type="molecule type" value="Genomic_DNA"/>
</dbReference>
<organism evidence="2 3">
    <name type="scientific">Puccinia striiformis f. sp. tritici PST-78</name>
    <dbReference type="NCBI Taxonomy" id="1165861"/>
    <lineage>
        <taxon>Eukaryota</taxon>
        <taxon>Fungi</taxon>
        <taxon>Dikarya</taxon>
        <taxon>Basidiomycota</taxon>
        <taxon>Pucciniomycotina</taxon>
        <taxon>Pucciniomycetes</taxon>
        <taxon>Pucciniales</taxon>
        <taxon>Pucciniaceae</taxon>
        <taxon>Puccinia</taxon>
    </lineage>
</organism>
<gene>
    <name evidence="2" type="ORF">PSTG_05239</name>
</gene>
<dbReference type="InterPro" id="IPR000953">
    <property type="entry name" value="Chromo/chromo_shadow_dom"/>
</dbReference>
<dbReference type="InterPro" id="IPR056924">
    <property type="entry name" value="SH3_Tf2-1"/>
</dbReference>
<reference evidence="3" key="1">
    <citation type="submission" date="2014-03" db="EMBL/GenBank/DDBJ databases">
        <title>The Genome Sequence of Puccinia striiformis f. sp. tritici PST-78.</title>
        <authorList>
            <consortium name="The Broad Institute Genome Sequencing Platform"/>
            <person name="Cuomo C."/>
            <person name="Hulbert S."/>
            <person name="Chen X."/>
            <person name="Walker B."/>
            <person name="Young S.K."/>
            <person name="Zeng Q."/>
            <person name="Gargeya S."/>
            <person name="Fitzgerald M."/>
            <person name="Haas B."/>
            <person name="Abouelleil A."/>
            <person name="Alvarado L."/>
            <person name="Arachchi H.M."/>
            <person name="Berlin A.M."/>
            <person name="Chapman S.B."/>
            <person name="Goldberg J."/>
            <person name="Griggs A."/>
            <person name="Gujja S."/>
            <person name="Hansen M."/>
            <person name="Howarth C."/>
            <person name="Imamovic A."/>
            <person name="Larimer J."/>
            <person name="McCowan C."/>
            <person name="Montmayeur A."/>
            <person name="Murphy C."/>
            <person name="Neiman D."/>
            <person name="Pearson M."/>
            <person name="Priest M."/>
            <person name="Roberts A."/>
            <person name="Saif S."/>
            <person name="Shea T."/>
            <person name="Sisk P."/>
            <person name="Sykes S."/>
            <person name="Wortman J."/>
            <person name="Nusbaum C."/>
            <person name="Birren B."/>
        </authorList>
    </citation>
    <scope>NUCLEOTIDE SEQUENCE [LARGE SCALE GENOMIC DNA]</scope>
    <source>
        <strain evidence="3">race PST-78</strain>
    </source>
</reference>
<dbReference type="Proteomes" id="UP000054564">
    <property type="component" value="Unassembled WGS sequence"/>
</dbReference>
<keyword evidence="3" id="KW-1185">Reference proteome</keyword>
<evidence type="ECO:0000259" key="1">
    <source>
        <dbReference type="PROSITE" id="PS50013"/>
    </source>
</evidence>
<evidence type="ECO:0000313" key="2">
    <source>
        <dbReference type="EMBL" id="KNF01456.1"/>
    </source>
</evidence>
<proteinExistence type="predicted"/>
<dbReference type="InterPro" id="IPR016197">
    <property type="entry name" value="Chromo-like_dom_sf"/>
</dbReference>
<name>A0A0L0VQC1_9BASI</name>
<dbReference type="PROSITE" id="PS50013">
    <property type="entry name" value="CHROMO_2"/>
    <property type="match status" value="1"/>
</dbReference>
<evidence type="ECO:0000313" key="3">
    <source>
        <dbReference type="Proteomes" id="UP000054564"/>
    </source>
</evidence>
<dbReference type="STRING" id="1165861.A0A0L0VQC1"/>
<dbReference type="SUPFAM" id="SSF54160">
    <property type="entry name" value="Chromo domain-like"/>
    <property type="match status" value="1"/>
</dbReference>
<comment type="caution">
    <text evidence="2">The sequence shown here is derived from an EMBL/GenBank/DDBJ whole genome shotgun (WGS) entry which is preliminary data.</text>
</comment>
<dbReference type="GO" id="GO:0006338">
    <property type="term" value="P:chromatin remodeling"/>
    <property type="evidence" value="ECO:0007669"/>
    <property type="project" value="UniProtKB-ARBA"/>
</dbReference>
<dbReference type="CDD" id="cd00024">
    <property type="entry name" value="CD_CSD"/>
    <property type="match status" value="1"/>
</dbReference>
<dbReference type="Gene3D" id="2.40.50.40">
    <property type="match status" value="1"/>
</dbReference>
<dbReference type="Pfam" id="PF24626">
    <property type="entry name" value="SH3_Tf2-1"/>
    <property type="match status" value="1"/>
</dbReference>
<protein>
    <recommendedName>
        <fullName evidence="1">Chromo domain-containing protein</fullName>
    </recommendedName>
</protein>
<dbReference type="AlphaFoldDB" id="A0A0L0VQC1"/>
<sequence>MTGASGYPIQRYKLQADKLRLQPPDFKVGDKVWLDAQNMHSTQPTRKLSEKKLGPFNPVEAIITKDDFKLTLPLEWEAFHPVFHVSLPEPAQELYPGKDHPPPEPVNIADHLEWEVSRILDSRMGRGKLQYLVEWIGYQSDGDTTS</sequence>
<accession>A0A0L0VQC1</accession>
<feature type="domain" description="Chromo" evidence="1">
    <location>
        <begin position="114"/>
        <end position="146"/>
    </location>
</feature>